<dbReference type="RefSeq" id="WP_245840716.1">
    <property type="nucleotide sequence ID" value="NZ_FZNN01000003.1"/>
</dbReference>
<evidence type="ECO:0000256" key="6">
    <source>
        <dbReference type="HAMAP-Rule" id="MF_00074"/>
    </source>
</evidence>
<keyword evidence="8" id="KW-1185">Reference proteome</keyword>
<dbReference type="NCBIfam" id="TIGR00138">
    <property type="entry name" value="rsmG_gidB"/>
    <property type="match status" value="1"/>
</dbReference>
<evidence type="ECO:0000256" key="1">
    <source>
        <dbReference type="ARBA" id="ARBA00022490"/>
    </source>
</evidence>
<feature type="binding site" evidence="6">
    <location>
        <position position="140"/>
    </location>
    <ligand>
        <name>S-adenosyl-L-methionine</name>
        <dbReference type="ChEBI" id="CHEBI:59789"/>
    </ligand>
</feature>
<evidence type="ECO:0000256" key="4">
    <source>
        <dbReference type="ARBA" id="ARBA00022679"/>
    </source>
</evidence>
<comment type="caution">
    <text evidence="6">Lacks conserved residue(s) required for the propagation of feature annotation.</text>
</comment>
<gene>
    <name evidence="6" type="primary">rsmG</name>
    <name evidence="7" type="ORF">SAMN06265370_10360</name>
</gene>
<dbReference type="AlphaFoldDB" id="A0A238VRD0"/>
<dbReference type="Proteomes" id="UP000198417">
    <property type="component" value="Unassembled WGS sequence"/>
</dbReference>
<keyword evidence="5 6" id="KW-0949">S-adenosyl-L-methionine</keyword>
<dbReference type="PANTHER" id="PTHR31760:SF0">
    <property type="entry name" value="S-ADENOSYL-L-METHIONINE-DEPENDENT METHYLTRANSFERASES SUPERFAMILY PROTEIN"/>
    <property type="match status" value="1"/>
</dbReference>
<accession>A0A238VRD0</accession>
<keyword evidence="1 6" id="KW-0963">Cytoplasm</keyword>
<dbReference type="HAMAP" id="MF_00074">
    <property type="entry name" value="16SrRNA_methyltr_G"/>
    <property type="match status" value="1"/>
</dbReference>
<name>A0A238VRD0_9RHOB</name>
<dbReference type="Gene3D" id="3.40.50.150">
    <property type="entry name" value="Vaccinia Virus protein VP39"/>
    <property type="match status" value="1"/>
</dbReference>
<feature type="binding site" evidence="6">
    <location>
        <position position="77"/>
    </location>
    <ligand>
        <name>S-adenosyl-L-methionine</name>
        <dbReference type="ChEBI" id="CHEBI:59789"/>
    </ligand>
</feature>
<sequence>MTGVTAAEILKNVSRETGEALQIYVDLLKKWNPKINLVSRSTLPDVWDRHVRDSIQIYDLSPDKTGTWVDLGSGGGFPGIIVAILARERNPGRKVTLVESDQRKSTFLRQVLRETGVVADVISERIEIIPPQNAKTISARALSDLTTLCSYADRHLSDDGVALFQKGANWKKEVEDARATWSFSLIEHTSQTDPNAVILQIGDIAHV</sequence>
<dbReference type="PANTHER" id="PTHR31760">
    <property type="entry name" value="S-ADENOSYL-L-METHIONINE-DEPENDENT METHYLTRANSFERASES SUPERFAMILY PROTEIN"/>
    <property type="match status" value="1"/>
</dbReference>
<evidence type="ECO:0000256" key="3">
    <source>
        <dbReference type="ARBA" id="ARBA00022603"/>
    </source>
</evidence>
<reference evidence="7 8" key="1">
    <citation type="submission" date="2017-06" db="EMBL/GenBank/DDBJ databases">
        <authorList>
            <person name="Kim H.J."/>
            <person name="Triplett B.A."/>
        </authorList>
    </citation>
    <scope>NUCLEOTIDE SEQUENCE [LARGE SCALE GENOMIC DNA]</scope>
    <source>
        <strain evidence="7 8">DSM 29052</strain>
    </source>
</reference>
<dbReference type="SUPFAM" id="SSF53335">
    <property type="entry name" value="S-adenosyl-L-methionine-dependent methyltransferases"/>
    <property type="match status" value="1"/>
</dbReference>
<evidence type="ECO:0000313" key="7">
    <source>
        <dbReference type="EMBL" id="SNR36912.1"/>
    </source>
</evidence>
<dbReference type="PIRSF" id="PIRSF003078">
    <property type="entry name" value="GidB"/>
    <property type="match status" value="1"/>
</dbReference>
<keyword evidence="2 6" id="KW-0698">rRNA processing</keyword>
<dbReference type="EC" id="2.1.1.170" evidence="6"/>
<comment type="subcellular location">
    <subcellularLocation>
        <location evidence="6">Cytoplasm</location>
    </subcellularLocation>
</comment>
<feature type="binding site" evidence="6">
    <location>
        <position position="72"/>
    </location>
    <ligand>
        <name>S-adenosyl-L-methionine</name>
        <dbReference type="ChEBI" id="CHEBI:59789"/>
    </ligand>
</feature>
<dbReference type="GO" id="GO:0070043">
    <property type="term" value="F:rRNA (guanine-N7-)-methyltransferase activity"/>
    <property type="evidence" value="ECO:0007669"/>
    <property type="project" value="UniProtKB-UniRule"/>
</dbReference>
<dbReference type="EMBL" id="FZNN01000003">
    <property type="protein sequence ID" value="SNR36912.1"/>
    <property type="molecule type" value="Genomic_DNA"/>
</dbReference>
<feature type="binding site" evidence="6">
    <location>
        <begin position="126"/>
        <end position="127"/>
    </location>
    <ligand>
        <name>S-adenosyl-L-methionine</name>
        <dbReference type="ChEBI" id="CHEBI:59789"/>
    </ligand>
</feature>
<keyword evidence="3 6" id="KW-0489">Methyltransferase</keyword>
<comment type="function">
    <text evidence="6">Specifically methylates the N7 position of guanine in position 527 of 16S rRNA.</text>
</comment>
<dbReference type="InterPro" id="IPR003682">
    <property type="entry name" value="rRNA_ssu_MeTfrase_G"/>
</dbReference>
<dbReference type="InterPro" id="IPR029063">
    <property type="entry name" value="SAM-dependent_MTases_sf"/>
</dbReference>
<comment type="catalytic activity">
    <reaction evidence="6">
        <text>guanosine(527) in 16S rRNA + S-adenosyl-L-methionine = N(7)-methylguanosine(527) in 16S rRNA + S-adenosyl-L-homocysteine</text>
        <dbReference type="Rhea" id="RHEA:42732"/>
        <dbReference type="Rhea" id="RHEA-COMP:10209"/>
        <dbReference type="Rhea" id="RHEA-COMP:10210"/>
        <dbReference type="ChEBI" id="CHEBI:57856"/>
        <dbReference type="ChEBI" id="CHEBI:59789"/>
        <dbReference type="ChEBI" id="CHEBI:74269"/>
        <dbReference type="ChEBI" id="CHEBI:74480"/>
        <dbReference type="EC" id="2.1.1.170"/>
    </reaction>
</comment>
<evidence type="ECO:0000313" key="8">
    <source>
        <dbReference type="Proteomes" id="UP000198417"/>
    </source>
</evidence>
<dbReference type="Pfam" id="PF02527">
    <property type="entry name" value="GidB"/>
    <property type="match status" value="1"/>
</dbReference>
<dbReference type="GO" id="GO:0005829">
    <property type="term" value="C:cytosol"/>
    <property type="evidence" value="ECO:0007669"/>
    <property type="project" value="TreeGrafter"/>
</dbReference>
<keyword evidence="4 6" id="KW-0808">Transferase</keyword>
<organism evidence="7 8">
    <name type="scientific">Puniceibacterium sediminis</name>
    <dbReference type="NCBI Taxonomy" id="1608407"/>
    <lineage>
        <taxon>Bacteria</taxon>
        <taxon>Pseudomonadati</taxon>
        <taxon>Pseudomonadota</taxon>
        <taxon>Alphaproteobacteria</taxon>
        <taxon>Rhodobacterales</taxon>
        <taxon>Paracoccaceae</taxon>
        <taxon>Puniceibacterium</taxon>
    </lineage>
</organism>
<protein>
    <recommendedName>
        <fullName evidence="6">Ribosomal RNA small subunit methyltransferase G</fullName>
        <ecNumber evidence="6">2.1.1.170</ecNumber>
    </recommendedName>
    <alternativeName>
        <fullName evidence="6">16S rRNA 7-methylguanosine methyltransferase</fullName>
        <shortName evidence="6">16S rRNA m7G methyltransferase</shortName>
    </alternativeName>
</protein>
<evidence type="ECO:0000256" key="2">
    <source>
        <dbReference type="ARBA" id="ARBA00022552"/>
    </source>
</evidence>
<proteinExistence type="inferred from homology"/>
<comment type="similarity">
    <text evidence="6">Belongs to the methyltransferase superfamily. RNA methyltransferase RsmG family.</text>
</comment>
<evidence type="ECO:0000256" key="5">
    <source>
        <dbReference type="ARBA" id="ARBA00022691"/>
    </source>
</evidence>